<dbReference type="InterPro" id="IPR001375">
    <property type="entry name" value="Peptidase_S9_cat"/>
</dbReference>
<dbReference type="GO" id="GO:0006508">
    <property type="term" value="P:proteolysis"/>
    <property type="evidence" value="ECO:0007669"/>
    <property type="project" value="UniProtKB-KW"/>
</dbReference>
<evidence type="ECO:0000256" key="5">
    <source>
        <dbReference type="ARBA" id="ARBA00022801"/>
    </source>
</evidence>
<dbReference type="InterPro" id="IPR051167">
    <property type="entry name" value="Prolyl_oligopep/macrocyclase"/>
</dbReference>
<dbReference type="Pfam" id="PF00326">
    <property type="entry name" value="Peptidase_S9"/>
    <property type="match status" value="1"/>
</dbReference>
<dbReference type="InterPro" id="IPR002471">
    <property type="entry name" value="Pept_S9_AS"/>
</dbReference>
<dbReference type="KEGG" id="ttq:NIES37_63820"/>
<reference evidence="9 10" key="1">
    <citation type="submission" date="2017-06" db="EMBL/GenBank/DDBJ databases">
        <title>Genome sequencing of cyanobaciteial culture collection at National Institute for Environmental Studies (NIES).</title>
        <authorList>
            <person name="Hirose Y."/>
            <person name="Shimura Y."/>
            <person name="Fujisawa T."/>
            <person name="Nakamura Y."/>
            <person name="Kawachi M."/>
        </authorList>
    </citation>
    <scope>NUCLEOTIDE SEQUENCE [LARGE SCALE GENOMIC DNA]</scope>
    <source>
        <strain evidence="9 10">NIES-37</strain>
    </source>
</reference>
<dbReference type="InterPro" id="IPR029058">
    <property type="entry name" value="AB_hydrolase_fold"/>
</dbReference>
<name>A0A1Z4N9J3_9CYAN</name>
<dbReference type="FunFam" id="3.40.50.1820:FF:000005">
    <property type="entry name" value="Prolyl endopeptidase"/>
    <property type="match status" value="1"/>
</dbReference>
<evidence type="ECO:0000256" key="1">
    <source>
        <dbReference type="ARBA" id="ARBA00001070"/>
    </source>
</evidence>
<evidence type="ECO:0000256" key="4">
    <source>
        <dbReference type="ARBA" id="ARBA00022670"/>
    </source>
</evidence>
<dbReference type="InterPro" id="IPR002470">
    <property type="entry name" value="Peptidase_S9A"/>
</dbReference>
<evidence type="ECO:0000259" key="8">
    <source>
        <dbReference type="Pfam" id="PF02897"/>
    </source>
</evidence>
<dbReference type="Pfam" id="PF02897">
    <property type="entry name" value="Peptidase_S9_N"/>
    <property type="match status" value="1"/>
</dbReference>
<dbReference type="PROSITE" id="PS00708">
    <property type="entry name" value="PRO_ENDOPEP_SER"/>
    <property type="match status" value="1"/>
</dbReference>
<evidence type="ECO:0000256" key="6">
    <source>
        <dbReference type="ARBA" id="ARBA00022825"/>
    </source>
</evidence>
<evidence type="ECO:0000259" key="7">
    <source>
        <dbReference type="Pfam" id="PF00326"/>
    </source>
</evidence>
<gene>
    <name evidence="9" type="ORF">NIES37_63820</name>
</gene>
<feature type="domain" description="Peptidase S9A N-terminal" evidence="8">
    <location>
        <begin position="75"/>
        <end position="487"/>
    </location>
</feature>
<keyword evidence="4" id="KW-0645">Protease</keyword>
<dbReference type="GO" id="GO:0070012">
    <property type="term" value="F:oligopeptidase activity"/>
    <property type="evidence" value="ECO:0007669"/>
    <property type="project" value="TreeGrafter"/>
</dbReference>
<keyword evidence="5" id="KW-0378">Hydrolase</keyword>
<organism evidence="9 10">
    <name type="scientific">Tolypothrix tenuis PCC 7101</name>
    <dbReference type="NCBI Taxonomy" id="231146"/>
    <lineage>
        <taxon>Bacteria</taxon>
        <taxon>Bacillati</taxon>
        <taxon>Cyanobacteriota</taxon>
        <taxon>Cyanophyceae</taxon>
        <taxon>Nostocales</taxon>
        <taxon>Tolypothrichaceae</taxon>
        <taxon>Tolypothrix</taxon>
    </lineage>
</organism>
<dbReference type="InterPro" id="IPR023302">
    <property type="entry name" value="Pept_S9A_N"/>
</dbReference>
<comment type="similarity">
    <text evidence="2">Belongs to the peptidase S9A family.</text>
</comment>
<keyword evidence="6" id="KW-0720">Serine protease</keyword>
<dbReference type="GO" id="GO:0005829">
    <property type="term" value="C:cytosol"/>
    <property type="evidence" value="ECO:0007669"/>
    <property type="project" value="TreeGrafter"/>
</dbReference>
<evidence type="ECO:0000256" key="2">
    <source>
        <dbReference type="ARBA" id="ARBA00005228"/>
    </source>
</evidence>
<accession>A0A1Z4N9J3</accession>
<dbReference type="EMBL" id="AP018248">
    <property type="protein sequence ID" value="BAZ02370.1"/>
    <property type="molecule type" value="Genomic_DNA"/>
</dbReference>
<keyword evidence="10" id="KW-1185">Reference proteome</keyword>
<dbReference type="FunFam" id="2.130.10.120:FF:000001">
    <property type="entry name" value="Prolyl endopeptidase"/>
    <property type="match status" value="1"/>
</dbReference>
<comment type="catalytic activity">
    <reaction evidence="1">
        <text>Hydrolysis of Pro-|-Xaa &gt;&gt; Ala-|-Xaa in oligopeptides.</text>
        <dbReference type="EC" id="3.4.21.26"/>
    </reaction>
</comment>
<dbReference type="Gene3D" id="2.130.10.120">
    <property type="entry name" value="Prolyl oligopeptidase, N-terminal domain"/>
    <property type="match status" value="1"/>
</dbReference>
<evidence type="ECO:0000256" key="3">
    <source>
        <dbReference type="ARBA" id="ARBA00011897"/>
    </source>
</evidence>
<evidence type="ECO:0000313" key="10">
    <source>
        <dbReference type="Proteomes" id="UP000218785"/>
    </source>
</evidence>
<dbReference type="EC" id="3.4.21.26" evidence="3"/>
<dbReference type="PANTHER" id="PTHR42881">
    <property type="entry name" value="PROLYL ENDOPEPTIDASE"/>
    <property type="match status" value="1"/>
</dbReference>
<dbReference type="PANTHER" id="PTHR42881:SF2">
    <property type="entry name" value="PROLYL ENDOPEPTIDASE"/>
    <property type="match status" value="1"/>
</dbReference>
<dbReference type="Proteomes" id="UP000218785">
    <property type="component" value="Chromosome"/>
</dbReference>
<dbReference type="SUPFAM" id="SSF53474">
    <property type="entry name" value="alpha/beta-Hydrolases"/>
    <property type="match status" value="1"/>
</dbReference>
<dbReference type="AlphaFoldDB" id="A0A1Z4N9J3"/>
<evidence type="ECO:0000313" key="9">
    <source>
        <dbReference type="EMBL" id="BAZ02370.1"/>
    </source>
</evidence>
<dbReference type="PRINTS" id="PR00862">
    <property type="entry name" value="PROLIGOPTASE"/>
</dbReference>
<dbReference type="Gene3D" id="3.40.50.1820">
    <property type="entry name" value="alpha/beta hydrolase"/>
    <property type="match status" value="1"/>
</dbReference>
<proteinExistence type="inferred from homology"/>
<dbReference type="SUPFAM" id="SSF50993">
    <property type="entry name" value="Peptidase/esterase 'gauge' domain"/>
    <property type="match status" value="1"/>
</dbReference>
<feature type="domain" description="Peptidase S9 prolyl oligopeptidase catalytic" evidence="7">
    <location>
        <begin position="544"/>
        <end position="758"/>
    </location>
</feature>
<dbReference type="GO" id="GO:0004252">
    <property type="term" value="F:serine-type endopeptidase activity"/>
    <property type="evidence" value="ECO:0007669"/>
    <property type="project" value="UniProtKB-EC"/>
</dbReference>
<protein>
    <recommendedName>
        <fullName evidence="3">prolyl oligopeptidase</fullName>
        <ecNumber evidence="3">3.4.21.26</ecNumber>
    </recommendedName>
</protein>
<sequence>MLKAKWTRLLATFLATVIICQWLLPAAVANAKISSKFSPQVVVEKFTDGENLQRSHFLKQYAQQRVPSKKMLTYPPSRKSNQVDNYHGTVVADPYRWLENPDSAETRSWIEAQNQVTSAYLDQVPAKEKIRQRLTKLWNYERYSIPFKEGKSFGDNSTERYFYFKNDGLQNQSVLYTLKTLDSEPKVLLDPNKLSEDGTVALSGLSISNNGQLLAYSLSTSGSDWQEWKVRDIETGKDLPDHLKWIKFSDVSWTNDNQGFFYSRYDEPNNKTKLEDTNYYQKLYYHRLGTPQSEDILIYQRPDQKEWGFNGGVTEDGKYLIISIWLGTDSKNLVFYKDLTNPKSAVVELINKFEADYSFIERDDSVFYFRTNFNAPRGRVVAIDIEKPAKKNWQEIISQSAETLEGVSILNNQFIADYLKDARSQVKIFDLKGALVREIELPGIGSVDGFYGKRYDTETFYSFTSFTTPGTIYRYDMVTGKSEVFRQPKVDFNPENYETKQVFYQSKDGTKVPMFITHKKGIKLDGNNPTYLYGYGGFNASMTPSFSVSLLVWMEMGGIHAMPNIRGGGEYGEEWHEAGMKFKKQNVFDDFIAAAEWLIANGYTKSAKLAIAGGSNGGLLVGACMTQRPDLFGAALAAVGVMDMLRFHKFTIGWAWTSEYGSPDNPEEFKALYAYSPLHNIKPGTAYPATLITTADHDDRVVPAHSFKFAAAMQAAQAGDAPVLIRIETKAGHGAGKPTTKTIDELTDKWAFLVRTLDIKV</sequence>